<dbReference type="SMART" id="SM00028">
    <property type="entry name" value="TPR"/>
    <property type="match status" value="4"/>
</dbReference>
<dbReference type="RefSeq" id="WP_146658749.1">
    <property type="nucleotide sequence ID" value="NZ_CP019791.1"/>
</dbReference>
<dbReference type="Proteomes" id="UP000189674">
    <property type="component" value="Chromosome"/>
</dbReference>
<dbReference type="PANTHER" id="PTHR44749:SF1">
    <property type="entry name" value="TETRATRICOPEPTIDE-LIKE HELICAL DOMAIN-CONTAINING PROTEIN"/>
    <property type="match status" value="1"/>
</dbReference>
<dbReference type="InterPro" id="IPR011990">
    <property type="entry name" value="TPR-like_helical_dom_sf"/>
</dbReference>
<dbReference type="Pfam" id="PF13181">
    <property type="entry name" value="TPR_8"/>
    <property type="match status" value="1"/>
</dbReference>
<dbReference type="Pfam" id="PF13424">
    <property type="entry name" value="TPR_12"/>
    <property type="match status" value="1"/>
</dbReference>
<keyword evidence="3" id="KW-1185">Reference proteome</keyword>
<dbReference type="KEGG" id="alus:STSP2_00050"/>
<dbReference type="PANTHER" id="PTHR44749">
    <property type="entry name" value="SUPPRESSOR OF RPS4-RLD 1"/>
    <property type="match status" value="1"/>
</dbReference>
<evidence type="ECO:0000313" key="3">
    <source>
        <dbReference type="Proteomes" id="UP000189674"/>
    </source>
</evidence>
<evidence type="ECO:0000256" key="1">
    <source>
        <dbReference type="PROSITE-ProRule" id="PRU00339"/>
    </source>
</evidence>
<dbReference type="EMBL" id="CP019791">
    <property type="protein sequence ID" value="AQT66912.1"/>
    <property type="molecule type" value="Genomic_DNA"/>
</dbReference>
<reference evidence="3" key="1">
    <citation type="submission" date="2017-02" db="EMBL/GenBank/DDBJ databases">
        <title>Comparative genomics and description of representatives of a novel lineage of planctomycetes thriving in anoxic sediments.</title>
        <authorList>
            <person name="Spring S."/>
            <person name="Bunk B."/>
            <person name="Sproer C."/>
        </authorList>
    </citation>
    <scope>NUCLEOTIDE SEQUENCE [LARGE SCALE GENOMIC DNA]</scope>
    <source>
        <strain evidence="3">ST-NAGAB-D1</strain>
    </source>
</reference>
<dbReference type="Gene3D" id="1.25.40.10">
    <property type="entry name" value="Tetratricopeptide repeat domain"/>
    <property type="match status" value="1"/>
</dbReference>
<evidence type="ECO:0000313" key="2">
    <source>
        <dbReference type="EMBL" id="AQT66912.1"/>
    </source>
</evidence>
<dbReference type="SUPFAM" id="SSF48452">
    <property type="entry name" value="TPR-like"/>
    <property type="match status" value="1"/>
</dbReference>
<feature type="repeat" description="TPR" evidence="1">
    <location>
        <begin position="92"/>
        <end position="125"/>
    </location>
</feature>
<feature type="repeat" description="TPR" evidence="1">
    <location>
        <begin position="58"/>
        <end position="91"/>
    </location>
</feature>
<dbReference type="OrthoDB" id="241205at2"/>
<accession>A0A1U9NG56</accession>
<dbReference type="GO" id="GO:0045892">
    <property type="term" value="P:negative regulation of DNA-templated transcription"/>
    <property type="evidence" value="ECO:0007669"/>
    <property type="project" value="InterPro"/>
</dbReference>
<organism evidence="2 3">
    <name type="scientific">Anaerohalosphaera lusitana</name>
    <dbReference type="NCBI Taxonomy" id="1936003"/>
    <lineage>
        <taxon>Bacteria</taxon>
        <taxon>Pseudomonadati</taxon>
        <taxon>Planctomycetota</taxon>
        <taxon>Phycisphaerae</taxon>
        <taxon>Sedimentisphaerales</taxon>
        <taxon>Anaerohalosphaeraceae</taxon>
        <taxon>Anaerohalosphaera</taxon>
    </lineage>
</organism>
<proteinExistence type="predicted"/>
<gene>
    <name evidence="2" type="ORF">STSP2_00050</name>
</gene>
<dbReference type="PROSITE" id="PS50005">
    <property type="entry name" value="TPR"/>
    <property type="match status" value="3"/>
</dbReference>
<feature type="repeat" description="TPR" evidence="1">
    <location>
        <begin position="24"/>
        <end position="57"/>
    </location>
</feature>
<sequence length="211" mass="23338">MKENNKLNFPASLRLTDQSAEEGFTALTELGDCYLSVGDHQQAQLCYDQAADIDPDRAEPYVGIGAVAFQNGNTDEAENAFKVALRLDRTNAKAHCGLAMIYHNAGAYTEAFDRYLKCLEQDTDNLSALLGLFQTSCQMGSFEKVTHYLEVYLSMHPDDHSVMFCVATLYMRDGKLQKAQRALNAVLKADSDNTDAAALLEEVEHQLAQKA</sequence>
<keyword evidence="1" id="KW-0802">TPR repeat</keyword>
<protein>
    <submittedName>
        <fullName evidence="2">Cellulose synthase subunit BcsC</fullName>
    </submittedName>
</protein>
<name>A0A1U9NG56_9BACT</name>
<dbReference type="InterPro" id="IPR019734">
    <property type="entry name" value="TPR_rpt"/>
</dbReference>
<dbReference type="InterPro" id="IPR044650">
    <property type="entry name" value="SRFR1-like"/>
</dbReference>
<dbReference type="AlphaFoldDB" id="A0A1U9NG56"/>
<dbReference type="STRING" id="1936003.STSP2_00050"/>